<dbReference type="SUPFAM" id="SSF53335">
    <property type="entry name" value="S-adenosyl-L-methionine-dependent methyltransferases"/>
    <property type="match status" value="1"/>
</dbReference>
<proteinExistence type="predicted"/>
<evidence type="ECO:0000313" key="3">
    <source>
        <dbReference type="Proteomes" id="UP000321250"/>
    </source>
</evidence>
<dbReference type="GO" id="GO:0008168">
    <property type="term" value="F:methyltransferase activity"/>
    <property type="evidence" value="ECO:0007669"/>
    <property type="project" value="UniProtKB-KW"/>
</dbReference>
<name>A0A5C6UEC5_9SPHN</name>
<dbReference type="InterPro" id="IPR052514">
    <property type="entry name" value="SAM-dependent_MTase"/>
</dbReference>
<dbReference type="PANTHER" id="PTHR34203">
    <property type="entry name" value="METHYLTRANSFERASE, FKBM FAMILY PROTEIN"/>
    <property type="match status" value="1"/>
</dbReference>
<dbReference type="RefSeq" id="WP_147081796.1">
    <property type="nucleotide sequence ID" value="NZ_VOQR01000001.1"/>
</dbReference>
<dbReference type="EMBL" id="VOQR01000001">
    <property type="protein sequence ID" value="TXC70974.1"/>
    <property type="molecule type" value="Genomic_DNA"/>
</dbReference>
<accession>A0A5C6UEC5</accession>
<dbReference type="Gene3D" id="3.40.50.150">
    <property type="entry name" value="Vaccinia Virus protein VP39"/>
    <property type="match status" value="1"/>
</dbReference>
<feature type="domain" description="Methyltransferase FkbM" evidence="1">
    <location>
        <begin position="55"/>
        <end position="213"/>
    </location>
</feature>
<dbReference type="PANTHER" id="PTHR34203:SF15">
    <property type="entry name" value="SLL1173 PROTEIN"/>
    <property type="match status" value="1"/>
</dbReference>
<sequence length="274" mass="30272">MFGLDVDRVSTRYGEFFCVRTDSVIGKSLKKYGEWAQLEIEILSPFVKDDGIILDIGANIGTHAVGFSTLNPGAKIIALEPQPLAYALLSANILSSGHSNIFPFNVAAGKRRAFLNFKLNYESIGHNVGGVSLVGTEPVEGAAYTMPITVVQVDDLSMDRPVRLMKIDVEGMEPDVLRGALRTIARDRPVIFFEVLDMSTLRACRRLLARLDYDLRWLETPAFNPANYRGDQENIWSWGEVGVLALPTRNDPRVAHLPGVTGKEDRPPCLAFVP</sequence>
<dbReference type="Pfam" id="PF05050">
    <property type="entry name" value="Methyltransf_21"/>
    <property type="match status" value="1"/>
</dbReference>
<evidence type="ECO:0000313" key="2">
    <source>
        <dbReference type="EMBL" id="TXC70974.1"/>
    </source>
</evidence>
<protein>
    <submittedName>
        <fullName evidence="2">FkbM family methyltransferase</fullName>
    </submittedName>
</protein>
<dbReference type="NCBIfam" id="TIGR01444">
    <property type="entry name" value="fkbM_fam"/>
    <property type="match status" value="1"/>
</dbReference>
<keyword evidence="3" id="KW-1185">Reference proteome</keyword>
<gene>
    <name evidence="2" type="ORF">FSB78_08455</name>
</gene>
<keyword evidence="2" id="KW-0489">Methyltransferase</keyword>
<keyword evidence="2" id="KW-0808">Transferase</keyword>
<comment type="caution">
    <text evidence="2">The sequence shown here is derived from an EMBL/GenBank/DDBJ whole genome shotgun (WGS) entry which is preliminary data.</text>
</comment>
<dbReference type="GO" id="GO:0032259">
    <property type="term" value="P:methylation"/>
    <property type="evidence" value="ECO:0007669"/>
    <property type="project" value="UniProtKB-KW"/>
</dbReference>
<dbReference type="Proteomes" id="UP000321250">
    <property type="component" value="Unassembled WGS sequence"/>
</dbReference>
<evidence type="ECO:0000259" key="1">
    <source>
        <dbReference type="Pfam" id="PF05050"/>
    </source>
</evidence>
<dbReference type="InterPro" id="IPR006342">
    <property type="entry name" value="FkbM_mtfrase"/>
</dbReference>
<reference evidence="2 3" key="1">
    <citation type="journal article" date="2013" name="Antonie Van Leeuwenhoek">
        <title>Sphingomonas ginsenosidivorax sp. nov., with the ability to transform ginsenosides.</title>
        <authorList>
            <person name="Jin X.F."/>
            <person name="Kim J.K."/>
            <person name="Liu Q.M."/>
            <person name="Kang M.S."/>
            <person name="He D."/>
            <person name="Jin F.X."/>
            <person name="Kim S.C."/>
            <person name="Im W.T."/>
        </authorList>
    </citation>
    <scope>NUCLEOTIDE SEQUENCE [LARGE SCALE GENOMIC DNA]</scope>
    <source>
        <strain evidence="2 3">KHI67</strain>
    </source>
</reference>
<dbReference type="OrthoDB" id="5679686at2"/>
<dbReference type="InterPro" id="IPR029063">
    <property type="entry name" value="SAM-dependent_MTases_sf"/>
</dbReference>
<dbReference type="AlphaFoldDB" id="A0A5C6UEC5"/>
<organism evidence="2 3">
    <name type="scientific">Sphingomonas ginsenosidivorax</name>
    <dbReference type="NCBI Taxonomy" id="862135"/>
    <lineage>
        <taxon>Bacteria</taxon>
        <taxon>Pseudomonadati</taxon>
        <taxon>Pseudomonadota</taxon>
        <taxon>Alphaproteobacteria</taxon>
        <taxon>Sphingomonadales</taxon>
        <taxon>Sphingomonadaceae</taxon>
        <taxon>Sphingomonas</taxon>
    </lineage>
</organism>